<dbReference type="InterPro" id="IPR051609">
    <property type="entry name" value="NmrA/Isoflavone_reductase-like"/>
</dbReference>
<proteinExistence type="predicted"/>
<dbReference type="OrthoDB" id="419598at2759"/>
<protein>
    <recommendedName>
        <fullName evidence="3">NmrA-like domain-containing protein</fullName>
    </recommendedName>
</protein>
<dbReference type="InterPro" id="IPR008030">
    <property type="entry name" value="NmrA-like"/>
</dbReference>
<sequence length="355" mass="38548">MELKNIAVLGPGGNVGTAILNELLKDSSSPPFTITLITRQTSSYTLPANLTATNNNNTVTHKTADYTSSASLESAFHNQDAIVNCVTGSATQYDASRLMIDAAIAAGVKLFFTNEFVGDIASPRYQRMPEAFVGAKVRIRRDLEMLASEGKISWTSLNGGPFFDMCRWLMKGPAGISVRDAHACIYGTGNTPLYWTPLPTIARAAAAMLRDPLPIMNRAIHICPFVAERGAQSCLTQRTLIRTLEAKLGKQFSVENVDVERINNNALAVLEKYDKDLPGGKENIGLAIKGLGIGNQFYDEEKDGCHGDNFSRLVENEVVGVKTMGVEDAVKDAIEQYGRDCAVVEGMFRVDACEV</sequence>
<dbReference type="GO" id="GO:0016491">
    <property type="term" value="F:oxidoreductase activity"/>
    <property type="evidence" value="ECO:0007669"/>
    <property type="project" value="UniProtKB-KW"/>
</dbReference>
<dbReference type="STRING" id="671987.R0K8C5"/>
<evidence type="ECO:0000313" key="5">
    <source>
        <dbReference type="Proteomes" id="UP000016935"/>
    </source>
</evidence>
<dbReference type="SUPFAM" id="SSF51735">
    <property type="entry name" value="NAD(P)-binding Rossmann-fold domains"/>
    <property type="match status" value="1"/>
</dbReference>
<dbReference type="Proteomes" id="UP000016935">
    <property type="component" value="Unassembled WGS sequence"/>
</dbReference>
<dbReference type="Pfam" id="PF05368">
    <property type="entry name" value="NmrA"/>
    <property type="match status" value="1"/>
</dbReference>
<dbReference type="PANTHER" id="PTHR47706:SF10">
    <property type="entry name" value="NMRA-LIKE DOMAIN-CONTAINING PROTEIN"/>
    <property type="match status" value="1"/>
</dbReference>
<dbReference type="RefSeq" id="XP_008027166.1">
    <property type="nucleotide sequence ID" value="XM_008028975.1"/>
</dbReference>
<evidence type="ECO:0000256" key="2">
    <source>
        <dbReference type="ARBA" id="ARBA00023002"/>
    </source>
</evidence>
<dbReference type="Gene3D" id="3.40.50.720">
    <property type="entry name" value="NAD(P)-binding Rossmann-like Domain"/>
    <property type="match status" value="1"/>
</dbReference>
<keyword evidence="2" id="KW-0560">Oxidoreductase</keyword>
<dbReference type="HOGENOM" id="CLU_044876_3_0_1"/>
<evidence type="ECO:0000259" key="3">
    <source>
        <dbReference type="Pfam" id="PF05368"/>
    </source>
</evidence>
<organism evidence="4 5">
    <name type="scientific">Exserohilum turcicum (strain 28A)</name>
    <name type="common">Northern leaf blight fungus</name>
    <name type="synonym">Setosphaeria turcica</name>
    <dbReference type="NCBI Taxonomy" id="671987"/>
    <lineage>
        <taxon>Eukaryota</taxon>
        <taxon>Fungi</taxon>
        <taxon>Dikarya</taxon>
        <taxon>Ascomycota</taxon>
        <taxon>Pezizomycotina</taxon>
        <taxon>Dothideomycetes</taxon>
        <taxon>Pleosporomycetidae</taxon>
        <taxon>Pleosporales</taxon>
        <taxon>Pleosporineae</taxon>
        <taxon>Pleosporaceae</taxon>
        <taxon>Exserohilum</taxon>
    </lineage>
</organism>
<dbReference type="EMBL" id="KB908703">
    <property type="protein sequence ID" value="EOA84547.1"/>
    <property type="molecule type" value="Genomic_DNA"/>
</dbReference>
<feature type="domain" description="NmrA-like" evidence="3">
    <location>
        <begin position="4"/>
        <end position="147"/>
    </location>
</feature>
<name>R0K8C5_EXST2</name>
<dbReference type="GeneID" id="19405856"/>
<dbReference type="PANTHER" id="PTHR47706">
    <property type="entry name" value="NMRA-LIKE FAMILY PROTEIN"/>
    <property type="match status" value="1"/>
</dbReference>
<keyword evidence="1" id="KW-0521">NADP</keyword>
<dbReference type="Gene3D" id="3.90.25.10">
    <property type="entry name" value="UDP-galactose 4-epimerase, domain 1"/>
    <property type="match status" value="1"/>
</dbReference>
<dbReference type="AlphaFoldDB" id="R0K8C5"/>
<dbReference type="eggNOG" id="ENOG502RS2F">
    <property type="taxonomic scope" value="Eukaryota"/>
</dbReference>
<keyword evidence="5" id="KW-1185">Reference proteome</keyword>
<dbReference type="InterPro" id="IPR036291">
    <property type="entry name" value="NAD(P)-bd_dom_sf"/>
</dbReference>
<gene>
    <name evidence="4" type="ORF">SETTUDRAFT_90747</name>
</gene>
<evidence type="ECO:0000256" key="1">
    <source>
        <dbReference type="ARBA" id="ARBA00022857"/>
    </source>
</evidence>
<evidence type="ECO:0000313" key="4">
    <source>
        <dbReference type="EMBL" id="EOA84547.1"/>
    </source>
</evidence>
<reference evidence="4 5" key="2">
    <citation type="journal article" date="2013" name="PLoS Genet.">
        <title>Comparative genome structure, secondary metabolite, and effector coding capacity across Cochliobolus pathogens.</title>
        <authorList>
            <person name="Condon B.J."/>
            <person name="Leng Y."/>
            <person name="Wu D."/>
            <person name="Bushley K.E."/>
            <person name="Ohm R.A."/>
            <person name="Otillar R."/>
            <person name="Martin J."/>
            <person name="Schackwitz W."/>
            <person name="Grimwood J."/>
            <person name="MohdZainudin N."/>
            <person name="Xue C."/>
            <person name="Wang R."/>
            <person name="Manning V.A."/>
            <person name="Dhillon B."/>
            <person name="Tu Z.J."/>
            <person name="Steffenson B.J."/>
            <person name="Salamov A."/>
            <person name="Sun H."/>
            <person name="Lowry S."/>
            <person name="LaButti K."/>
            <person name="Han J."/>
            <person name="Copeland A."/>
            <person name="Lindquist E."/>
            <person name="Barry K."/>
            <person name="Schmutz J."/>
            <person name="Baker S.E."/>
            <person name="Ciuffetti L.M."/>
            <person name="Grigoriev I.V."/>
            <person name="Zhong S."/>
            <person name="Turgeon B.G."/>
        </authorList>
    </citation>
    <scope>NUCLEOTIDE SEQUENCE [LARGE SCALE GENOMIC DNA]</scope>
    <source>
        <strain evidence="5">28A</strain>
    </source>
</reference>
<reference evidence="4 5" key="1">
    <citation type="journal article" date="2012" name="PLoS Pathog.">
        <title>Diverse lifestyles and strategies of plant pathogenesis encoded in the genomes of eighteen Dothideomycetes fungi.</title>
        <authorList>
            <person name="Ohm R.A."/>
            <person name="Feau N."/>
            <person name="Henrissat B."/>
            <person name="Schoch C.L."/>
            <person name="Horwitz B.A."/>
            <person name="Barry K.W."/>
            <person name="Condon B.J."/>
            <person name="Copeland A.C."/>
            <person name="Dhillon B."/>
            <person name="Glaser F."/>
            <person name="Hesse C.N."/>
            <person name="Kosti I."/>
            <person name="LaButti K."/>
            <person name="Lindquist E.A."/>
            <person name="Lucas S."/>
            <person name="Salamov A.A."/>
            <person name="Bradshaw R.E."/>
            <person name="Ciuffetti L."/>
            <person name="Hamelin R.C."/>
            <person name="Kema G.H.J."/>
            <person name="Lawrence C."/>
            <person name="Scott J.A."/>
            <person name="Spatafora J.W."/>
            <person name="Turgeon B.G."/>
            <person name="de Wit P.J.G.M."/>
            <person name="Zhong S."/>
            <person name="Goodwin S.B."/>
            <person name="Grigoriev I.V."/>
        </authorList>
    </citation>
    <scope>NUCLEOTIDE SEQUENCE [LARGE SCALE GENOMIC DNA]</scope>
    <source>
        <strain evidence="5">28A</strain>
    </source>
</reference>
<accession>R0K8C5</accession>